<dbReference type="SUPFAM" id="SSF48295">
    <property type="entry name" value="TrpR-like"/>
    <property type="match status" value="1"/>
</dbReference>
<dbReference type="InterPro" id="IPR010921">
    <property type="entry name" value="Trp_repressor/repl_initiator"/>
</dbReference>
<dbReference type="NCBIfam" id="TIGR02531">
    <property type="entry name" value="yecD_yerC"/>
    <property type="match status" value="1"/>
</dbReference>
<dbReference type="AlphaFoldDB" id="A0A1F5G6K7"/>
<evidence type="ECO:0000313" key="2">
    <source>
        <dbReference type="Proteomes" id="UP000177369"/>
    </source>
</evidence>
<evidence type="ECO:0008006" key="3">
    <source>
        <dbReference type="Google" id="ProtNLM"/>
    </source>
</evidence>
<dbReference type="InterPro" id="IPR038116">
    <property type="entry name" value="TrpR-like_sf"/>
</dbReference>
<dbReference type="GO" id="GO:0003700">
    <property type="term" value="F:DNA-binding transcription factor activity"/>
    <property type="evidence" value="ECO:0007669"/>
    <property type="project" value="InterPro"/>
</dbReference>
<organism evidence="1 2">
    <name type="scientific">Candidatus Curtissbacteria bacterium RIFCSPHIGHO2_02_FULL_40_16b</name>
    <dbReference type="NCBI Taxonomy" id="1797714"/>
    <lineage>
        <taxon>Bacteria</taxon>
        <taxon>Candidatus Curtissiibacteriota</taxon>
    </lineage>
</organism>
<dbReference type="PANTHER" id="PTHR40080">
    <property type="entry name" value="LMO1763 PROTEIN"/>
    <property type="match status" value="1"/>
</dbReference>
<dbReference type="PANTHER" id="PTHR40080:SF1">
    <property type="entry name" value="TRPR-LIKE PROTEIN YERC_YECD"/>
    <property type="match status" value="1"/>
</dbReference>
<name>A0A1F5G6K7_9BACT</name>
<protein>
    <recommendedName>
        <fullName evidence="3">TrpR like protein, YerC/YecD</fullName>
    </recommendedName>
</protein>
<gene>
    <name evidence="1" type="ORF">A3D04_04195</name>
</gene>
<comment type="caution">
    <text evidence="1">The sequence shown here is derived from an EMBL/GenBank/DDBJ whole genome shotgun (WGS) entry which is preliminary data.</text>
</comment>
<evidence type="ECO:0000313" key="1">
    <source>
        <dbReference type="EMBL" id="OGD87491.1"/>
    </source>
</evidence>
<proteinExistence type="predicted"/>
<dbReference type="GO" id="GO:0043565">
    <property type="term" value="F:sequence-specific DNA binding"/>
    <property type="evidence" value="ECO:0007669"/>
    <property type="project" value="InterPro"/>
</dbReference>
<dbReference type="Gene3D" id="1.10.1270.10">
    <property type="entry name" value="TrpR-like"/>
    <property type="match status" value="1"/>
</dbReference>
<accession>A0A1F5G6K7</accession>
<dbReference type="EMBL" id="MFBD01000047">
    <property type="protein sequence ID" value="OGD87491.1"/>
    <property type="molecule type" value="Genomic_DNA"/>
</dbReference>
<dbReference type="Pfam" id="PF01371">
    <property type="entry name" value="Trp_repressor"/>
    <property type="match status" value="1"/>
</dbReference>
<dbReference type="STRING" id="1797714.A3D04_04195"/>
<sequence>MSQVSKRFVHKQVESKMYETLFEALKHLKSKEEIQSFLADLLSPIEKTMLAKRLAIAALLMRNYDYQTIMDMLKVSSTTISRVSLTLNYNQGYKDTINKIARSESTKEFWQGVERLASRLISSKNYSAHDEFLKKKFAHEKKILL</sequence>
<reference evidence="1 2" key="1">
    <citation type="journal article" date="2016" name="Nat. Commun.">
        <title>Thousands of microbial genomes shed light on interconnected biogeochemical processes in an aquifer system.</title>
        <authorList>
            <person name="Anantharaman K."/>
            <person name="Brown C.T."/>
            <person name="Hug L.A."/>
            <person name="Sharon I."/>
            <person name="Castelle C.J."/>
            <person name="Probst A.J."/>
            <person name="Thomas B.C."/>
            <person name="Singh A."/>
            <person name="Wilkins M.J."/>
            <person name="Karaoz U."/>
            <person name="Brodie E.L."/>
            <person name="Williams K.H."/>
            <person name="Hubbard S.S."/>
            <person name="Banfield J.F."/>
        </authorList>
    </citation>
    <scope>NUCLEOTIDE SEQUENCE [LARGE SCALE GENOMIC DNA]</scope>
</reference>
<dbReference type="InterPro" id="IPR000831">
    <property type="entry name" value="Trp_repress"/>
</dbReference>
<dbReference type="Proteomes" id="UP000177369">
    <property type="component" value="Unassembled WGS sequence"/>
</dbReference>
<dbReference type="InterPro" id="IPR013368">
    <property type="entry name" value="YecD_YerC"/>
</dbReference>